<dbReference type="KEGG" id="ote:Oter_3731"/>
<name>B1ZYA8_OPITP</name>
<sequence>MDLIVSSMKPPARILLLVGLLSAWDAIGAAHAPAIPPIPPDSIVRLDPLRVRSRPITCFGLGLRIYVHPQTKQVVRIIVEQVAVDSEAAAKRIAPGTEILKANGRDVRTLCAPFTAGTEFARLFLNRRRGDRIALELLMSPNAKPRQVTLTQGIVAYAPLPWEHWDDQL</sequence>
<dbReference type="InterPro" id="IPR036034">
    <property type="entry name" value="PDZ_sf"/>
</dbReference>
<dbReference type="EMBL" id="CP001032">
    <property type="protein sequence ID" value="ACB77006.1"/>
    <property type="molecule type" value="Genomic_DNA"/>
</dbReference>
<dbReference type="SUPFAM" id="SSF50156">
    <property type="entry name" value="PDZ domain-like"/>
    <property type="match status" value="1"/>
</dbReference>
<dbReference type="Gene3D" id="2.30.42.10">
    <property type="match status" value="1"/>
</dbReference>
<accession>B1ZYA8</accession>
<dbReference type="AlphaFoldDB" id="B1ZYA8"/>
<organism evidence="1 2">
    <name type="scientific">Opitutus terrae (strain DSM 11246 / JCM 15787 / PB90-1)</name>
    <dbReference type="NCBI Taxonomy" id="452637"/>
    <lineage>
        <taxon>Bacteria</taxon>
        <taxon>Pseudomonadati</taxon>
        <taxon>Verrucomicrobiota</taxon>
        <taxon>Opitutia</taxon>
        <taxon>Opitutales</taxon>
        <taxon>Opitutaceae</taxon>
        <taxon>Opitutus</taxon>
    </lineage>
</organism>
<keyword evidence="2" id="KW-1185">Reference proteome</keyword>
<reference evidence="1 2" key="1">
    <citation type="journal article" date="2011" name="J. Bacteriol.">
        <title>Genome sequence of the verrucomicrobium Opitutus terrae PB90-1, an abundant inhabitant of rice paddy soil ecosystems.</title>
        <authorList>
            <person name="van Passel M.W."/>
            <person name="Kant R."/>
            <person name="Palva A."/>
            <person name="Copeland A."/>
            <person name="Lucas S."/>
            <person name="Lapidus A."/>
            <person name="Glavina del Rio T."/>
            <person name="Pitluck S."/>
            <person name="Goltsman E."/>
            <person name="Clum A."/>
            <person name="Sun H."/>
            <person name="Schmutz J."/>
            <person name="Larimer F.W."/>
            <person name="Land M.L."/>
            <person name="Hauser L."/>
            <person name="Kyrpides N."/>
            <person name="Mikhailova N."/>
            <person name="Richardson P.P."/>
            <person name="Janssen P.H."/>
            <person name="de Vos W.M."/>
            <person name="Smidt H."/>
        </authorList>
    </citation>
    <scope>NUCLEOTIDE SEQUENCE [LARGE SCALE GENOMIC DNA]</scope>
    <source>
        <strain evidence="2">DSM 11246 / JCM 15787 / PB90-1</strain>
    </source>
</reference>
<evidence type="ECO:0000313" key="1">
    <source>
        <dbReference type="EMBL" id="ACB77006.1"/>
    </source>
</evidence>
<gene>
    <name evidence="1" type="ordered locus">Oter_3731</name>
</gene>
<dbReference type="STRING" id="452637.Oter_3731"/>
<dbReference type="HOGENOM" id="CLU_1576922_0_0_0"/>
<evidence type="ECO:0000313" key="2">
    <source>
        <dbReference type="Proteomes" id="UP000007013"/>
    </source>
</evidence>
<protein>
    <submittedName>
        <fullName evidence="1">Uncharacterized protein</fullName>
    </submittedName>
</protein>
<dbReference type="Proteomes" id="UP000007013">
    <property type="component" value="Chromosome"/>
</dbReference>
<proteinExistence type="predicted"/>